<protein>
    <submittedName>
        <fullName evidence="2">Uncharacterized protein</fullName>
    </submittedName>
</protein>
<proteinExistence type="predicted"/>
<evidence type="ECO:0000313" key="2">
    <source>
        <dbReference type="EMBL" id="UWZ35310.1"/>
    </source>
</evidence>
<keyword evidence="3" id="KW-1185">Reference proteome</keyword>
<gene>
    <name evidence="2" type="ORF">Drose_29830</name>
</gene>
<dbReference type="EMBL" id="CP073721">
    <property type="protein sequence ID" value="UWZ35310.1"/>
    <property type="molecule type" value="Genomic_DNA"/>
</dbReference>
<evidence type="ECO:0000313" key="3">
    <source>
        <dbReference type="Proteomes" id="UP001058271"/>
    </source>
</evidence>
<feature type="compositionally biased region" description="Basic and acidic residues" evidence="1">
    <location>
        <begin position="56"/>
        <end position="77"/>
    </location>
</feature>
<reference evidence="2" key="1">
    <citation type="submission" date="2021-04" db="EMBL/GenBank/DDBJ databases">
        <title>Biosynthetic gene clusters of Dactylosporangioum roseum.</title>
        <authorList>
            <person name="Hartkoorn R.C."/>
            <person name="Beaudoing E."/>
            <person name="Hot D."/>
            <person name="Moureu S."/>
        </authorList>
    </citation>
    <scope>NUCLEOTIDE SEQUENCE</scope>
    <source>
        <strain evidence="2">NRRL B-16295</strain>
    </source>
</reference>
<name>A0ABY5Z2M5_9ACTN</name>
<accession>A0ABY5Z2M5</accession>
<sequence>MLVDCESCSVRGTACGGCVVTLLLDTPPVIHQLGPAEIRAIEVFELAGFEVTVLEPTHHEPTHHEPTRLELAPERSPRRSRRRRAA</sequence>
<feature type="region of interest" description="Disordered" evidence="1">
    <location>
        <begin position="55"/>
        <end position="86"/>
    </location>
</feature>
<dbReference type="RefSeq" id="WP_260724650.1">
    <property type="nucleotide sequence ID" value="NZ_BAAABS010000046.1"/>
</dbReference>
<evidence type="ECO:0000256" key="1">
    <source>
        <dbReference type="SAM" id="MobiDB-lite"/>
    </source>
</evidence>
<dbReference type="Proteomes" id="UP001058271">
    <property type="component" value="Chromosome"/>
</dbReference>
<organism evidence="2 3">
    <name type="scientific">Dactylosporangium roseum</name>
    <dbReference type="NCBI Taxonomy" id="47989"/>
    <lineage>
        <taxon>Bacteria</taxon>
        <taxon>Bacillati</taxon>
        <taxon>Actinomycetota</taxon>
        <taxon>Actinomycetes</taxon>
        <taxon>Micromonosporales</taxon>
        <taxon>Micromonosporaceae</taxon>
        <taxon>Dactylosporangium</taxon>
    </lineage>
</organism>